<evidence type="ECO:0000313" key="3">
    <source>
        <dbReference type="EMBL" id="VDP66446.1"/>
    </source>
</evidence>
<proteinExistence type="predicted"/>
<dbReference type="GO" id="GO:0004114">
    <property type="term" value="F:3',5'-cyclic-nucleotide phosphodiesterase activity"/>
    <property type="evidence" value="ECO:0007669"/>
    <property type="project" value="InterPro"/>
</dbReference>
<evidence type="ECO:0000313" key="5">
    <source>
        <dbReference type="WBParaSite" id="SCUD_0001863501-mRNA-1"/>
    </source>
</evidence>
<dbReference type="AlphaFoldDB" id="A0A183KU92"/>
<gene>
    <name evidence="3" type="ORF">SCUD_LOCUS18633</name>
</gene>
<dbReference type="Pfam" id="PF00233">
    <property type="entry name" value="PDEase_I"/>
    <property type="match status" value="1"/>
</dbReference>
<name>A0A183KU92_9TREM</name>
<dbReference type="SUPFAM" id="SSF109604">
    <property type="entry name" value="HD-domain/PDEase-like"/>
    <property type="match status" value="1"/>
</dbReference>
<dbReference type="WBParaSite" id="SCUD_0001863501-mRNA-1">
    <property type="protein sequence ID" value="SCUD_0001863501-mRNA-1"/>
    <property type="gene ID" value="SCUD_0001863501"/>
</dbReference>
<dbReference type="Proteomes" id="UP000279833">
    <property type="component" value="Unassembled WGS sequence"/>
</dbReference>
<dbReference type="STRING" id="6186.A0A183KU92"/>
<reference evidence="5" key="1">
    <citation type="submission" date="2016-06" db="UniProtKB">
        <authorList>
            <consortium name="WormBaseParasite"/>
        </authorList>
    </citation>
    <scope>IDENTIFICATION</scope>
</reference>
<reference evidence="3 4" key="2">
    <citation type="submission" date="2018-11" db="EMBL/GenBank/DDBJ databases">
        <authorList>
            <consortium name="Pathogen Informatics"/>
        </authorList>
    </citation>
    <scope>NUCLEOTIDE SEQUENCE [LARGE SCALE GENOMIC DNA]</scope>
    <source>
        <strain evidence="3">Dakar</strain>
        <strain evidence="4">Dakar, Senegal</strain>
    </source>
</reference>
<feature type="region of interest" description="Disordered" evidence="1">
    <location>
        <begin position="1"/>
        <end position="24"/>
    </location>
</feature>
<accession>A0A183KU92</accession>
<organism evidence="5">
    <name type="scientific">Schistosoma curassoni</name>
    <dbReference type="NCBI Taxonomy" id="6186"/>
    <lineage>
        <taxon>Eukaryota</taxon>
        <taxon>Metazoa</taxon>
        <taxon>Spiralia</taxon>
        <taxon>Lophotrochozoa</taxon>
        <taxon>Platyhelminthes</taxon>
        <taxon>Trematoda</taxon>
        <taxon>Digenea</taxon>
        <taxon>Strigeidida</taxon>
        <taxon>Schistosomatoidea</taxon>
        <taxon>Schistosomatidae</taxon>
        <taxon>Schistosoma</taxon>
    </lineage>
</organism>
<evidence type="ECO:0000256" key="1">
    <source>
        <dbReference type="SAM" id="MobiDB-lite"/>
    </source>
</evidence>
<evidence type="ECO:0000313" key="4">
    <source>
        <dbReference type="Proteomes" id="UP000279833"/>
    </source>
</evidence>
<sequence>MKCLTAEAQEDRGGKNGNRKQLAAAEKQAGLPVAPYMDPDLVVKSSSQLNFLHSILIPLVKELNHIFRELHVLLESAHRRSEHFSKIRQYELAQQEMDSICGSTSVITTSSSTVPITTITSTSVCHVMKSNVRVSLLLLLFN</sequence>
<feature type="domain" description="PDEase" evidence="2">
    <location>
        <begin position="24"/>
        <end position="75"/>
    </location>
</feature>
<dbReference type="Gene3D" id="1.10.1300.10">
    <property type="entry name" value="3'5'-cyclic nucleotide phosphodiesterase, catalytic domain"/>
    <property type="match status" value="1"/>
</dbReference>
<keyword evidence="4" id="KW-1185">Reference proteome</keyword>
<dbReference type="GO" id="GO:0007165">
    <property type="term" value="P:signal transduction"/>
    <property type="evidence" value="ECO:0007669"/>
    <property type="project" value="InterPro"/>
</dbReference>
<dbReference type="InterPro" id="IPR036971">
    <property type="entry name" value="PDEase_catalytic_dom_sf"/>
</dbReference>
<dbReference type="EMBL" id="UZAK01041294">
    <property type="protein sequence ID" value="VDP66446.1"/>
    <property type="molecule type" value="Genomic_DNA"/>
</dbReference>
<dbReference type="InterPro" id="IPR002073">
    <property type="entry name" value="PDEase_catalytic_dom"/>
</dbReference>
<evidence type="ECO:0000259" key="2">
    <source>
        <dbReference type="Pfam" id="PF00233"/>
    </source>
</evidence>
<protein>
    <submittedName>
        <fullName evidence="5">PDEase domain-containing protein</fullName>
    </submittedName>
</protein>